<comment type="subcellular location">
    <subcellularLocation>
        <location evidence="1">Membrane</location>
        <topology evidence="1">Multi-pass membrane protein</topology>
    </subcellularLocation>
</comment>
<feature type="transmembrane region" description="Helical" evidence="5">
    <location>
        <begin position="349"/>
        <end position="368"/>
    </location>
</feature>
<keyword evidence="6" id="KW-0732">Signal</keyword>
<evidence type="ECO:0000313" key="8">
    <source>
        <dbReference type="EMBL" id="KAH0543408.1"/>
    </source>
</evidence>
<keyword evidence="4 5" id="KW-0472">Membrane</keyword>
<dbReference type="GO" id="GO:0016020">
    <property type="term" value="C:membrane"/>
    <property type="evidence" value="ECO:0007669"/>
    <property type="project" value="UniProtKB-SubCell"/>
</dbReference>
<feature type="domain" description="Amino acid permease/ SLC12A" evidence="7">
    <location>
        <begin position="272"/>
        <end position="375"/>
    </location>
</feature>
<evidence type="ECO:0000256" key="4">
    <source>
        <dbReference type="ARBA" id="ARBA00023136"/>
    </source>
</evidence>
<evidence type="ECO:0000256" key="6">
    <source>
        <dbReference type="SAM" id="SignalP"/>
    </source>
</evidence>
<feature type="signal peptide" evidence="6">
    <location>
        <begin position="1"/>
        <end position="22"/>
    </location>
</feature>
<keyword evidence="2 5" id="KW-0812">Transmembrane</keyword>
<dbReference type="OrthoDB" id="10062876at2759"/>
<dbReference type="PANTHER" id="PTHR43341:SF39">
    <property type="entry name" value="AMINO ACID TRANSPORTER (EUROFUNG)-RELATED"/>
    <property type="match status" value="1"/>
</dbReference>
<gene>
    <name evidence="8" type="ORF">FGG08_002266</name>
</gene>
<dbReference type="PANTHER" id="PTHR43341">
    <property type="entry name" value="AMINO ACID PERMEASE"/>
    <property type="match status" value="1"/>
</dbReference>
<feature type="transmembrane region" description="Helical" evidence="5">
    <location>
        <begin position="320"/>
        <end position="343"/>
    </location>
</feature>
<name>A0A9P8IFG7_9PEZI</name>
<feature type="transmembrane region" description="Helical" evidence="5">
    <location>
        <begin position="277"/>
        <end position="299"/>
    </location>
</feature>
<sequence>MVTKWLTPVNTLLVAMASSVATHHHSYQRETFRRRSKKGVAAKHTRTRRPVQLVITGVSNSNAQSRPVLWAETTLVLALQRAVNAQKPRASSLKKSLSVMKTSTAAITLGRRLDAVARLVGAALKINTNWMDRNPTSEDLSPKMSDELSRIGDGKGGIPDTDNGPAASRIKEAEKMYGDAMTAKKFDYVNRGLKSQHIQFIALGGSMGPDSFSVSAVGGADIDAHALDLDAMPRRNGYMASTPLTSVLAMWTKPCDLLLDGTGVPYWRVDITASLSLLAYTSVLMTWASICVAYIKFYGALEAKGIDRNTLPFKSVWQPYAAWLGLICFSIIIIFNGFAVFVYGNWNVSNFLVSYIGIPICFALYLFWKVFERTKWLSSAGVDLHTGKAEIDRAGIAARLLPVQTPRNVFEKVWFRIA</sequence>
<dbReference type="Proteomes" id="UP000698800">
    <property type="component" value="Unassembled WGS sequence"/>
</dbReference>
<evidence type="ECO:0000313" key="9">
    <source>
        <dbReference type="Proteomes" id="UP000698800"/>
    </source>
</evidence>
<evidence type="ECO:0000259" key="7">
    <source>
        <dbReference type="Pfam" id="PF00324"/>
    </source>
</evidence>
<dbReference type="Pfam" id="PF00324">
    <property type="entry name" value="AA_permease"/>
    <property type="match status" value="1"/>
</dbReference>
<keyword evidence="3 5" id="KW-1133">Transmembrane helix</keyword>
<evidence type="ECO:0000256" key="2">
    <source>
        <dbReference type="ARBA" id="ARBA00022692"/>
    </source>
</evidence>
<dbReference type="InterPro" id="IPR004841">
    <property type="entry name" value="AA-permease/SLC12A_dom"/>
</dbReference>
<reference evidence="8" key="1">
    <citation type="submission" date="2021-03" db="EMBL/GenBank/DDBJ databases">
        <title>Comparative genomics and phylogenomic investigation of the class Geoglossomycetes provide insights into ecological specialization and systematics.</title>
        <authorList>
            <person name="Melie T."/>
            <person name="Pirro S."/>
            <person name="Miller A.N."/>
            <person name="Quandt A."/>
        </authorList>
    </citation>
    <scope>NUCLEOTIDE SEQUENCE</scope>
    <source>
        <strain evidence="8">GBOQ0MN5Z8</strain>
    </source>
</reference>
<dbReference type="InterPro" id="IPR050524">
    <property type="entry name" value="APC_YAT"/>
</dbReference>
<dbReference type="GO" id="GO:0015171">
    <property type="term" value="F:amino acid transmembrane transporter activity"/>
    <property type="evidence" value="ECO:0007669"/>
    <property type="project" value="TreeGrafter"/>
</dbReference>
<accession>A0A9P8IFG7</accession>
<comment type="caution">
    <text evidence="8">The sequence shown here is derived from an EMBL/GenBank/DDBJ whole genome shotgun (WGS) entry which is preliminary data.</text>
</comment>
<keyword evidence="9" id="KW-1185">Reference proteome</keyword>
<feature type="chain" id="PRO_5040222995" description="Amino acid permease/ SLC12A domain-containing protein" evidence="6">
    <location>
        <begin position="23"/>
        <end position="418"/>
    </location>
</feature>
<evidence type="ECO:0000256" key="5">
    <source>
        <dbReference type="SAM" id="Phobius"/>
    </source>
</evidence>
<proteinExistence type="predicted"/>
<dbReference type="AlphaFoldDB" id="A0A9P8IFG7"/>
<dbReference type="EMBL" id="JAGHQL010000033">
    <property type="protein sequence ID" value="KAH0543408.1"/>
    <property type="molecule type" value="Genomic_DNA"/>
</dbReference>
<protein>
    <recommendedName>
        <fullName evidence="7">Amino acid permease/ SLC12A domain-containing protein</fullName>
    </recommendedName>
</protein>
<evidence type="ECO:0000256" key="3">
    <source>
        <dbReference type="ARBA" id="ARBA00022989"/>
    </source>
</evidence>
<evidence type="ECO:0000256" key="1">
    <source>
        <dbReference type="ARBA" id="ARBA00004141"/>
    </source>
</evidence>
<organism evidence="8 9">
    <name type="scientific">Glutinoglossum americanum</name>
    <dbReference type="NCBI Taxonomy" id="1670608"/>
    <lineage>
        <taxon>Eukaryota</taxon>
        <taxon>Fungi</taxon>
        <taxon>Dikarya</taxon>
        <taxon>Ascomycota</taxon>
        <taxon>Pezizomycotina</taxon>
        <taxon>Geoglossomycetes</taxon>
        <taxon>Geoglossales</taxon>
        <taxon>Geoglossaceae</taxon>
        <taxon>Glutinoglossum</taxon>
    </lineage>
</organism>